<comment type="caution">
    <text evidence="1">The sequence shown here is derived from an EMBL/GenBank/DDBJ whole genome shotgun (WGS) entry which is preliminary data.</text>
</comment>
<sequence length="160" mass="18295">MGIDCGFDMFPRLDAGNASDRQAYREFLDEIVETYGDAYEEKGSDVIKVLRLPARDSGAEFPTNTYIYFRVGEGPKMPASPKRCNYFLRFSSKISGRQGHAEPYIDGVYLIAQKHFGARVKWWHELNDSGEDSRKWRGYYNWRRTTSGQGLFQGLSAGRA</sequence>
<protein>
    <submittedName>
        <fullName evidence="1">Uncharacterized protein</fullName>
    </submittedName>
</protein>
<dbReference type="Proteomes" id="UP000724584">
    <property type="component" value="Unassembled WGS sequence"/>
</dbReference>
<reference evidence="1 2" key="1">
    <citation type="journal article" date="2021" name="Nat. Commun.">
        <title>Genetic determinants of endophytism in the Arabidopsis root mycobiome.</title>
        <authorList>
            <person name="Mesny F."/>
            <person name="Miyauchi S."/>
            <person name="Thiergart T."/>
            <person name="Pickel B."/>
            <person name="Atanasova L."/>
            <person name="Karlsson M."/>
            <person name="Huettel B."/>
            <person name="Barry K.W."/>
            <person name="Haridas S."/>
            <person name="Chen C."/>
            <person name="Bauer D."/>
            <person name="Andreopoulos W."/>
            <person name="Pangilinan J."/>
            <person name="LaButti K."/>
            <person name="Riley R."/>
            <person name="Lipzen A."/>
            <person name="Clum A."/>
            <person name="Drula E."/>
            <person name="Henrissat B."/>
            <person name="Kohler A."/>
            <person name="Grigoriev I.V."/>
            <person name="Martin F.M."/>
            <person name="Hacquard S."/>
        </authorList>
    </citation>
    <scope>NUCLEOTIDE SEQUENCE [LARGE SCALE GENOMIC DNA]</scope>
    <source>
        <strain evidence="1 2">MPI-SDFR-AT-0079</strain>
    </source>
</reference>
<proteinExistence type="predicted"/>
<gene>
    <name evidence="1" type="ORF">F5144DRAFT_391346</name>
</gene>
<accession>A0ACB7NX52</accession>
<name>A0ACB7NX52_9PEZI</name>
<keyword evidence="2" id="KW-1185">Reference proteome</keyword>
<organism evidence="1 2">
    <name type="scientific">Chaetomium tenue</name>
    <dbReference type="NCBI Taxonomy" id="1854479"/>
    <lineage>
        <taxon>Eukaryota</taxon>
        <taxon>Fungi</taxon>
        <taxon>Dikarya</taxon>
        <taxon>Ascomycota</taxon>
        <taxon>Pezizomycotina</taxon>
        <taxon>Sordariomycetes</taxon>
        <taxon>Sordariomycetidae</taxon>
        <taxon>Sordariales</taxon>
        <taxon>Chaetomiaceae</taxon>
        <taxon>Chaetomium</taxon>
    </lineage>
</organism>
<evidence type="ECO:0000313" key="2">
    <source>
        <dbReference type="Proteomes" id="UP000724584"/>
    </source>
</evidence>
<evidence type="ECO:0000313" key="1">
    <source>
        <dbReference type="EMBL" id="KAH6617364.1"/>
    </source>
</evidence>
<dbReference type="EMBL" id="JAGIZQ010000007">
    <property type="protein sequence ID" value="KAH6617364.1"/>
    <property type="molecule type" value="Genomic_DNA"/>
</dbReference>